<reference evidence="2" key="1">
    <citation type="submission" date="2022-06" db="EMBL/GenBank/DDBJ databases">
        <title>Complete genome sequences of two strains of the flax pathogen Septoria linicola.</title>
        <authorList>
            <person name="Lapalu N."/>
            <person name="Simon A."/>
            <person name="Demenou B."/>
            <person name="Paumier D."/>
            <person name="Guillot M.-P."/>
            <person name="Gout L."/>
            <person name="Valade R."/>
        </authorList>
    </citation>
    <scope>NUCLEOTIDE SEQUENCE</scope>
    <source>
        <strain evidence="2">SE15195</strain>
    </source>
</reference>
<evidence type="ECO:0000313" key="2">
    <source>
        <dbReference type="EMBL" id="USW48655.1"/>
    </source>
</evidence>
<feature type="chain" id="PRO_5040185824" evidence="1">
    <location>
        <begin position="20"/>
        <end position="158"/>
    </location>
</feature>
<keyword evidence="3" id="KW-1185">Reference proteome</keyword>
<keyword evidence="1" id="KW-0732">Signal</keyword>
<dbReference type="AlphaFoldDB" id="A0A9Q9ALI3"/>
<feature type="signal peptide" evidence="1">
    <location>
        <begin position="1"/>
        <end position="19"/>
    </location>
</feature>
<proteinExistence type="predicted"/>
<sequence length="158" mass="17120">MASIVLFLLWTALIPPVGLQLVQSATFERKVISEGLNPDIAGSGIRAGLYVPAVLSFLSIMLGCFHSHDGGVKEIGIAHLTNLASLFFNTMKATSSITGLSSEERLIAIVSIDIASTGLRSMFSDKAALASRYFIWIATMMQFRQCHSITHATMAWID</sequence>
<gene>
    <name evidence="2" type="ORF">Slin15195_G019740</name>
</gene>
<evidence type="ECO:0000313" key="3">
    <source>
        <dbReference type="Proteomes" id="UP001056384"/>
    </source>
</evidence>
<dbReference type="Proteomes" id="UP001056384">
    <property type="component" value="Chromosome 1"/>
</dbReference>
<accession>A0A9Q9ALI3</accession>
<name>A0A9Q9ALI3_9PEZI</name>
<evidence type="ECO:0000256" key="1">
    <source>
        <dbReference type="SAM" id="SignalP"/>
    </source>
</evidence>
<dbReference type="EMBL" id="CP099418">
    <property type="protein sequence ID" value="USW48655.1"/>
    <property type="molecule type" value="Genomic_DNA"/>
</dbReference>
<protein>
    <submittedName>
        <fullName evidence="2">Uncharacterized protein</fullName>
    </submittedName>
</protein>
<organism evidence="2 3">
    <name type="scientific">Septoria linicola</name>
    <dbReference type="NCBI Taxonomy" id="215465"/>
    <lineage>
        <taxon>Eukaryota</taxon>
        <taxon>Fungi</taxon>
        <taxon>Dikarya</taxon>
        <taxon>Ascomycota</taxon>
        <taxon>Pezizomycotina</taxon>
        <taxon>Dothideomycetes</taxon>
        <taxon>Dothideomycetidae</taxon>
        <taxon>Mycosphaerellales</taxon>
        <taxon>Mycosphaerellaceae</taxon>
        <taxon>Septoria</taxon>
    </lineage>
</organism>